<reference evidence="1 2" key="1">
    <citation type="journal article" date="2018" name="Sci. Rep.">
        <title>Comparative genomics provides insights into the lifestyle and reveals functional heterogeneity of dark septate endophytic fungi.</title>
        <authorList>
            <person name="Knapp D.G."/>
            <person name="Nemeth J.B."/>
            <person name="Barry K."/>
            <person name="Hainaut M."/>
            <person name="Henrissat B."/>
            <person name="Johnson J."/>
            <person name="Kuo A."/>
            <person name="Lim J.H.P."/>
            <person name="Lipzen A."/>
            <person name="Nolan M."/>
            <person name="Ohm R.A."/>
            <person name="Tamas L."/>
            <person name="Grigoriev I.V."/>
            <person name="Spatafora J.W."/>
            <person name="Nagy L.G."/>
            <person name="Kovacs G.M."/>
        </authorList>
    </citation>
    <scope>NUCLEOTIDE SEQUENCE [LARGE SCALE GENOMIC DNA]</scope>
    <source>
        <strain evidence="1 2">DSE2036</strain>
    </source>
</reference>
<evidence type="ECO:0000313" key="1">
    <source>
        <dbReference type="EMBL" id="PVH90045.1"/>
    </source>
</evidence>
<proteinExistence type="predicted"/>
<dbReference type="EMBL" id="KZ806811">
    <property type="protein sequence ID" value="PVH90045.1"/>
    <property type="molecule type" value="Genomic_DNA"/>
</dbReference>
<evidence type="ECO:0000313" key="2">
    <source>
        <dbReference type="Proteomes" id="UP000244855"/>
    </source>
</evidence>
<gene>
    <name evidence="1" type="ORF">DM02DRAFT_665624</name>
</gene>
<name>A0A2V1CWF7_9PLEO</name>
<dbReference type="Proteomes" id="UP000244855">
    <property type="component" value="Unassembled WGS sequence"/>
</dbReference>
<organism evidence="1 2">
    <name type="scientific">Periconia macrospinosa</name>
    <dbReference type="NCBI Taxonomy" id="97972"/>
    <lineage>
        <taxon>Eukaryota</taxon>
        <taxon>Fungi</taxon>
        <taxon>Dikarya</taxon>
        <taxon>Ascomycota</taxon>
        <taxon>Pezizomycotina</taxon>
        <taxon>Dothideomycetes</taxon>
        <taxon>Pleosporomycetidae</taxon>
        <taxon>Pleosporales</taxon>
        <taxon>Massarineae</taxon>
        <taxon>Periconiaceae</taxon>
        <taxon>Periconia</taxon>
    </lineage>
</organism>
<keyword evidence="2" id="KW-1185">Reference proteome</keyword>
<protein>
    <submittedName>
        <fullName evidence="1">Uncharacterized protein</fullName>
    </submittedName>
</protein>
<sequence>MTSSSSSLASAPSASLAAVQKLNWDFYSFFRIDYPNKDQTQPGKARKTLGRREYVSCSQSAPAASTGQRSFSILTGINKDVNGLIRGHSFIR</sequence>
<accession>A0A2V1CWF7</accession>
<dbReference type="AlphaFoldDB" id="A0A2V1CWF7"/>